<dbReference type="InterPro" id="IPR039719">
    <property type="entry name" value="FBXO28"/>
</dbReference>
<dbReference type="EMBL" id="PDNA01000112">
    <property type="protein sequence ID" value="PGH12844.1"/>
    <property type="molecule type" value="Genomic_DNA"/>
</dbReference>
<accession>A0A2B7XM57</accession>
<protein>
    <recommendedName>
        <fullName evidence="2">F-box domain-containing protein</fullName>
    </recommendedName>
</protein>
<dbReference type="GO" id="GO:0000209">
    <property type="term" value="P:protein polyubiquitination"/>
    <property type="evidence" value="ECO:0007669"/>
    <property type="project" value="TreeGrafter"/>
</dbReference>
<dbReference type="InterPro" id="IPR036047">
    <property type="entry name" value="F-box-like_dom_sf"/>
</dbReference>
<evidence type="ECO:0000256" key="1">
    <source>
        <dbReference type="SAM" id="MobiDB-lite"/>
    </source>
</evidence>
<evidence type="ECO:0000313" key="4">
    <source>
        <dbReference type="Proteomes" id="UP000224634"/>
    </source>
</evidence>
<gene>
    <name evidence="3" type="ORF">AJ80_06553</name>
</gene>
<feature type="compositionally biased region" description="Low complexity" evidence="1">
    <location>
        <begin position="58"/>
        <end position="73"/>
    </location>
</feature>
<proteinExistence type="predicted"/>
<sequence length="682" mass="74858">MDKLPVELLARILRYLAPHELAIVQLVSKRFQDLCRDNSLWRGLCYEAVRSHIRDPLPSTSSSSRSTGNRPGSEALFDVAGPGAQADGGSSESVTLGPATLPPAVKYVPAKTFATSALQWDPSYEGEDVNWYTDYVARHAPISVQWLQEPCPRSTGGEGDRKTGCEVKGIGLFKESSYGGSDRVIGPLDDGSLCLWDLSQSSSYNYIGTYNTTRGGLAEKSPPGILFANLSSRRGVGNARSPGVKGGNLEFIGMSDCVSIDSFYKTAYVAVGNVLNEVDLATLQVVSQQRYGWTIFALSPEVEYYAPLSVATLLSLNIYDPRCASSGSRNDGVIVDDSLAVKLRSPPQPKNSEYAALFQPGPLAVLHAPLPNINTILLAGRFPSVLSYDRRFFPRLQGVAHSGARICGAVAIPAPPRPYSNQNPDWQNSHTIVTCGEYKGRGSLELFSLSALTTGSRNWEKDGPSALARGSVCQNRQTASTSKLLSVASHGTRIVYSDGDGYIRWVERDGRTEVRRWNLSMAPQQQNRNDHRKRSSHQQTRSSYSLLANRSHFEINDTLHDMPTLSNIENWSSGLPSSTGMDVVRKIIPTGSNNVPDDELLFWTGERIGRLRFTPQTPQVWAQDESYNNNSNRSAANTAVDRGGLVDEENIHREREYAEQVNQSLRASRQELNWMGSFGSNV</sequence>
<reference evidence="3 4" key="1">
    <citation type="submission" date="2017-10" db="EMBL/GenBank/DDBJ databases">
        <title>Comparative genomics in systemic dimorphic fungi from Ajellomycetaceae.</title>
        <authorList>
            <person name="Munoz J.F."/>
            <person name="Mcewen J.G."/>
            <person name="Clay O.K."/>
            <person name="Cuomo C.A."/>
        </authorList>
    </citation>
    <scope>NUCLEOTIDE SEQUENCE [LARGE SCALE GENOMIC DNA]</scope>
    <source>
        <strain evidence="3 4">UAMH7299</strain>
    </source>
</reference>
<feature type="region of interest" description="Disordered" evidence="1">
    <location>
        <begin position="518"/>
        <end position="543"/>
    </location>
</feature>
<feature type="region of interest" description="Disordered" evidence="1">
    <location>
        <begin position="56"/>
        <end position="95"/>
    </location>
</feature>
<evidence type="ECO:0000313" key="3">
    <source>
        <dbReference type="EMBL" id="PGH12844.1"/>
    </source>
</evidence>
<dbReference type="SMART" id="SM00256">
    <property type="entry name" value="FBOX"/>
    <property type="match status" value="1"/>
</dbReference>
<dbReference type="AlphaFoldDB" id="A0A2B7XM57"/>
<evidence type="ECO:0000259" key="2">
    <source>
        <dbReference type="PROSITE" id="PS50181"/>
    </source>
</evidence>
<dbReference type="PANTHER" id="PTHR13252:SF9">
    <property type="entry name" value="F-BOX ONLY PROTEIN 28"/>
    <property type="match status" value="1"/>
</dbReference>
<dbReference type="PROSITE" id="PS50181">
    <property type="entry name" value="FBOX"/>
    <property type="match status" value="1"/>
</dbReference>
<keyword evidence="4" id="KW-1185">Reference proteome</keyword>
<comment type="caution">
    <text evidence="3">The sequence shown here is derived from an EMBL/GenBank/DDBJ whole genome shotgun (WGS) entry which is preliminary data.</text>
</comment>
<dbReference type="InterPro" id="IPR001810">
    <property type="entry name" value="F-box_dom"/>
</dbReference>
<feature type="domain" description="F-box" evidence="2">
    <location>
        <begin position="1"/>
        <end position="44"/>
    </location>
</feature>
<dbReference type="Gene3D" id="1.20.1280.50">
    <property type="match status" value="1"/>
</dbReference>
<organism evidence="3 4">
    <name type="scientific">Polytolypa hystricis (strain UAMH7299)</name>
    <dbReference type="NCBI Taxonomy" id="1447883"/>
    <lineage>
        <taxon>Eukaryota</taxon>
        <taxon>Fungi</taxon>
        <taxon>Dikarya</taxon>
        <taxon>Ascomycota</taxon>
        <taxon>Pezizomycotina</taxon>
        <taxon>Eurotiomycetes</taxon>
        <taxon>Eurotiomycetidae</taxon>
        <taxon>Onygenales</taxon>
        <taxon>Onygenales incertae sedis</taxon>
        <taxon>Polytolypa</taxon>
    </lineage>
</organism>
<dbReference type="SUPFAM" id="SSF81383">
    <property type="entry name" value="F-box domain"/>
    <property type="match status" value="1"/>
</dbReference>
<dbReference type="Pfam" id="PF12937">
    <property type="entry name" value="F-box-like"/>
    <property type="match status" value="1"/>
</dbReference>
<dbReference type="PANTHER" id="PTHR13252">
    <property type="entry name" value="F-BOX ONLY PROTEIN 28"/>
    <property type="match status" value="1"/>
</dbReference>
<name>A0A2B7XM57_POLH7</name>
<dbReference type="Proteomes" id="UP000224634">
    <property type="component" value="Unassembled WGS sequence"/>
</dbReference>
<dbReference type="STRING" id="1447883.A0A2B7XM57"/>
<dbReference type="OrthoDB" id="539158at2759"/>